<reference evidence="1 2" key="1">
    <citation type="journal article" date="2022" name="J. Dairy Sci.">
        <title>Genetic diversity of Lactobacillus delbrueckii isolated from raw milk in Hokkaido, Japan.</title>
        <authorList>
            <person name="Tsuchihashi H."/>
            <person name="Ichikawa A."/>
            <person name="Takeda M."/>
            <person name="Koizumi A."/>
            <person name="Mizoguchi C."/>
            <person name="Ishida T."/>
            <person name="Kimura K."/>
        </authorList>
    </citation>
    <scope>NUCLEOTIDE SEQUENCE [LARGE SCALE GENOMIC DNA]</scope>
    <source>
        <strain evidence="1 2">ME-791</strain>
    </source>
</reference>
<evidence type="ECO:0000313" key="2">
    <source>
        <dbReference type="Proteomes" id="UP001054884"/>
    </source>
</evidence>
<organism evidence="1 2">
    <name type="scientific">Lactobacillus delbrueckii</name>
    <dbReference type="NCBI Taxonomy" id="1584"/>
    <lineage>
        <taxon>Bacteria</taxon>
        <taxon>Bacillati</taxon>
        <taxon>Bacillota</taxon>
        <taxon>Bacilli</taxon>
        <taxon>Lactobacillales</taxon>
        <taxon>Lactobacillaceae</taxon>
        <taxon>Lactobacillus</taxon>
    </lineage>
</organism>
<dbReference type="AlphaFoldDB" id="A0ABD0AIS7"/>
<dbReference type="RefSeq" id="WP_231524324.1">
    <property type="nucleotide sequence ID" value="NZ_BNHQ01000030.1"/>
</dbReference>
<evidence type="ECO:0008006" key="3">
    <source>
        <dbReference type="Google" id="ProtNLM"/>
    </source>
</evidence>
<dbReference type="Proteomes" id="UP001054884">
    <property type="component" value="Unassembled WGS sequence"/>
</dbReference>
<dbReference type="EMBL" id="BNHY01000089">
    <property type="protein sequence ID" value="GHN34801.1"/>
    <property type="molecule type" value="Genomic_DNA"/>
</dbReference>
<dbReference type="Gene3D" id="2.160.10.10">
    <property type="entry name" value="Hexapeptide repeat proteins"/>
    <property type="match status" value="1"/>
</dbReference>
<sequence length="118" mass="13185">MSIVNKFKKILIGYKSSSEGYVEYLRSIGVSVGQNVEIFRPFNTTIDTQNPHLLTIGNDVQITGPVTILTHDYSWSVLKRKYGYIYGNQRKTVIGNNVFIGWRATILGGSQVGDNVIT</sequence>
<dbReference type="InterPro" id="IPR011004">
    <property type="entry name" value="Trimer_LpxA-like_sf"/>
</dbReference>
<proteinExistence type="predicted"/>
<accession>A0ABD0AIS7</accession>
<evidence type="ECO:0000313" key="1">
    <source>
        <dbReference type="EMBL" id="GHN34801.1"/>
    </source>
</evidence>
<dbReference type="SUPFAM" id="SSF51161">
    <property type="entry name" value="Trimeric LpxA-like enzymes"/>
    <property type="match status" value="1"/>
</dbReference>
<gene>
    <name evidence="1" type="ORF">ME791_19530</name>
</gene>
<protein>
    <recommendedName>
        <fullName evidence="3">Acyltransferase</fullName>
    </recommendedName>
</protein>
<name>A0ABD0AIS7_9LACO</name>
<comment type="caution">
    <text evidence="1">The sequence shown here is derived from an EMBL/GenBank/DDBJ whole genome shotgun (WGS) entry which is preliminary data.</text>
</comment>